<feature type="region of interest" description="Disordered" evidence="1">
    <location>
        <begin position="1"/>
        <end position="52"/>
    </location>
</feature>
<reference evidence="2" key="1">
    <citation type="submission" date="2021-06" db="EMBL/GenBank/DDBJ databases">
        <title>Parelaphostrongylus tenuis whole genome reference sequence.</title>
        <authorList>
            <person name="Garwood T.J."/>
            <person name="Larsen P.A."/>
            <person name="Fountain-Jones N.M."/>
            <person name="Garbe J.R."/>
            <person name="Macchietto M.G."/>
            <person name="Kania S.A."/>
            <person name="Gerhold R.W."/>
            <person name="Richards J.E."/>
            <person name="Wolf T.M."/>
        </authorList>
    </citation>
    <scope>NUCLEOTIDE SEQUENCE</scope>
    <source>
        <strain evidence="2">MNPRO001-30</strain>
        <tissue evidence="2">Meninges</tissue>
    </source>
</reference>
<proteinExistence type="predicted"/>
<evidence type="ECO:0000313" key="3">
    <source>
        <dbReference type="Proteomes" id="UP001196413"/>
    </source>
</evidence>
<name>A0AAD5R2Y1_PARTN</name>
<dbReference type="Proteomes" id="UP001196413">
    <property type="component" value="Unassembled WGS sequence"/>
</dbReference>
<organism evidence="2 3">
    <name type="scientific">Parelaphostrongylus tenuis</name>
    <name type="common">Meningeal worm</name>
    <dbReference type="NCBI Taxonomy" id="148309"/>
    <lineage>
        <taxon>Eukaryota</taxon>
        <taxon>Metazoa</taxon>
        <taxon>Ecdysozoa</taxon>
        <taxon>Nematoda</taxon>
        <taxon>Chromadorea</taxon>
        <taxon>Rhabditida</taxon>
        <taxon>Rhabditina</taxon>
        <taxon>Rhabditomorpha</taxon>
        <taxon>Strongyloidea</taxon>
        <taxon>Metastrongylidae</taxon>
        <taxon>Parelaphostrongylus</taxon>
    </lineage>
</organism>
<evidence type="ECO:0000256" key="1">
    <source>
        <dbReference type="SAM" id="MobiDB-lite"/>
    </source>
</evidence>
<sequence>MRHWTPGHISAISQGTNPINAKGYLGTPGLQSGPVKSTSPQSPLVSRRRRTAHRQINREEVDRAELGVCWIIRRTVLTRRRLTITSANRWSEHFPNKKKSPYIDHLS</sequence>
<keyword evidence="3" id="KW-1185">Reference proteome</keyword>
<evidence type="ECO:0000313" key="2">
    <source>
        <dbReference type="EMBL" id="KAJ1368514.1"/>
    </source>
</evidence>
<protein>
    <submittedName>
        <fullName evidence="2">Uncharacterized protein</fullName>
    </submittedName>
</protein>
<dbReference type="EMBL" id="JAHQIW010006212">
    <property type="protein sequence ID" value="KAJ1368514.1"/>
    <property type="molecule type" value="Genomic_DNA"/>
</dbReference>
<gene>
    <name evidence="2" type="ORF">KIN20_029659</name>
</gene>
<feature type="compositionally biased region" description="Polar residues" evidence="1">
    <location>
        <begin position="34"/>
        <end position="44"/>
    </location>
</feature>
<feature type="region of interest" description="Disordered" evidence="1">
    <location>
        <begin position="88"/>
        <end position="107"/>
    </location>
</feature>
<accession>A0AAD5R2Y1</accession>
<comment type="caution">
    <text evidence="2">The sequence shown here is derived from an EMBL/GenBank/DDBJ whole genome shotgun (WGS) entry which is preliminary data.</text>
</comment>
<dbReference type="AlphaFoldDB" id="A0AAD5R2Y1"/>